<sequence>MIRVYDCRGIEFEVTPENLIGLLMETNCSKRGLEGEFVYAWSGADLVLLPCSSEEYSDAVKNTERQGKKISARDLKPGCSYTTKKGEEVIYMGRFPWFTWDLWKKTTRISQKKHIFAHPTKPGYGEL</sequence>
<evidence type="ECO:0000313" key="1">
    <source>
        <dbReference type="EMBL" id="KKK92052.1"/>
    </source>
</evidence>
<comment type="caution">
    <text evidence="1">The sequence shown here is derived from an EMBL/GenBank/DDBJ whole genome shotgun (WGS) entry which is preliminary data.</text>
</comment>
<name>A0A0F8ZE27_9ZZZZ</name>
<proteinExistence type="predicted"/>
<dbReference type="AlphaFoldDB" id="A0A0F8ZE27"/>
<feature type="non-terminal residue" evidence="1">
    <location>
        <position position="127"/>
    </location>
</feature>
<reference evidence="1" key="1">
    <citation type="journal article" date="2015" name="Nature">
        <title>Complex archaea that bridge the gap between prokaryotes and eukaryotes.</title>
        <authorList>
            <person name="Spang A."/>
            <person name="Saw J.H."/>
            <person name="Jorgensen S.L."/>
            <person name="Zaremba-Niedzwiedzka K."/>
            <person name="Martijn J."/>
            <person name="Lind A.E."/>
            <person name="van Eijk R."/>
            <person name="Schleper C."/>
            <person name="Guy L."/>
            <person name="Ettema T.J."/>
        </authorList>
    </citation>
    <scope>NUCLEOTIDE SEQUENCE</scope>
</reference>
<organism evidence="1">
    <name type="scientific">marine sediment metagenome</name>
    <dbReference type="NCBI Taxonomy" id="412755"/>
    <lineage>
        <taxon>unclassified sequences</taxon>
        <taxon>metagenomes</taxon>
        <taxon>ecological metagenomes</taxon>
    </lineage>
</organism>
<gene>
    <name evidence="1" type="ORF">LCGC14_2706780</name>
</gene>
<dbReference type="EMBL" id="LAZR01048386">
    <property type="protein sequence ID" value="KKK92052.1"/>
    <property type="molecule type" value="Genomic_DNA"/>
</dbReference>
<accession>A0A0F8ZE27</accession>
<protein>
    <submittedName>
        <fullName evidence="1">Uncharacterized protein</fullName>
    </submittedName>
</protein>